<evidence type="ECO:0000313" key="1">
    <source>
        <dbReference type="EMBL" id="GLC87108.1"/>
    </source>
</evidence>
<dbReference type="Pfam" id="PF19635">
    <property type="entry name" value="DUF6138"/>
    <property type="match status" value="1"/>
</dbReference>
<name>A0ABQ5NG68_9BACI</name>
<protein>
    <recommendedName>
        <fullName evidence="3">DUF4303 domain-containing protein</fullName>
    </recommendedName>
</protein>
<organism evidence="1 2">
    <name type="scientific">Lysinibacillus piscis</name>
    <dbReference type="NCBI Taxonomy" id="2518931"/>
    <lineage>
        <taxon>Bacteria</taxon>
        <taxon>Bacillati</taxon>
        <taxon>Bacillota</taxon>
        <taxon>Bacilli</taxon>
        <taxon>Bacillales</taxon>
        <taxon>Bacillaceae</taxon>
        <taxon>Lysinibacillus</taxon>
    </lineage>
</organism>
<proteinExistence type="predicted"/>
<gene>
    <name evidence="1" type="ORF">LYSBPC_02350</name>
</gene>
<dbReference type="InterPro" id="IPR046136">
    <property type="entry name" value="DUF6138"/>
</dbReference>
<dbReference type="Proteomes" id="UP001065593">
    <property type="component" value="Unassembled WGS sequence"/>
</dbReference>
<keyword evidence="2" id="KW-1185">Reference proteome</keyword>
<comment type="caution">
    <text evidence="1">The sequence shown here is derived from an EMBL/GenBank/DDBJ whole genome shotgun (WGS) entry which is preliminary data.</text>
</comment>
<reference evidence="1" key="1">
    <citation type="submission" date="2022-08" db="EMBL/GenBank/DDBJ databases">
        <title>Draft genome sequence of Lysinibacillus sp. strain KH24.</title>
        <authorList>
            <person name="Kanbe H."/>
            <person name="Itoh H."/>
        </authorList>
    </citation>
    <scope>NUCLEOTIDE SEQUENCE</scope>
    <source>
        <strain evidence="1">KH24</strain>
    </source>
</reference>
<accession>A0ABQ5NG68</accession>
<evidence type="ECO:0000313" key="2">
    <source>
        <dbReference type="Proteomes" id="UP001065593"/>
    </source>
</evidence>
<dbReference type="EMBL" id="BRZA01000001">
    <property type="protein sequence ID" value="GLC87108.1"/>
    <property type="molecule type" value="Genomic_DNA"/>
</dbReference>
<sequence length="571" mass="67249">MQVSGGELKLSQYIERFLADVWQQLEHFYLQENDRMSTLNDWSQLHIGVNHYVKVKWTSKKLDKLQWGTPHYGTISIYTYEPFSWHDDAYKVAAGDYMQDITEHQHIEALFSALCTKMDRVFQSADYHTKLFDYRLQVILEFEHEGRELYYQKELLNHNKLALAKQTLATFIETKVMADLPVRPAEKDGFFFARYLVNPHFFQQRVTEIEPLIQRLLEKYRGNEERFNQWMYDYTLAFKDWAEEHILAVYFERTGEYTTKWILNSEARPNQEELEFFVYIALQMGDKEPDTRQQYLAFAQQLGSQEAIHYLQNGSGRCEPTRKSVRFQGKANDILKSIAIQINVEEEEAYREALQYIIDLLQTGFVKGYHLQLKSQEENYLSVKELAQSELHQFFANCLTYPNLFPLLADYAQLAMEAYAWYEDVEPSEQSVMPGTYAIFGLGLYSDAYFPLVQTYMSLVDSEHQLVQNYYAEAFLDRHGLSVEVLPVLIDILLSANEGELEPLKGISLDEPVLLAELIHHLESKEDYQREYVLYQIFGSVEELTQRIEQEVEPMKEMLEKLLGWMAEWSY</sequence>
<evidence type="ECO:0008006" key="3">
    <source>
        <dbReference type="Google" id="ProtNLM"/>
    </source>
</evidence>